<dbReference type="Proteomes" id="UP000646548">
    <property type="component" value="Unassembled WGS sequence"/>
</dbReference>
<dbReference type="EMBL" id="WKFB01000081">
    <property type="protein sequence ID" value="KAF6736684.1"/>
    <property type="molecule type" value="Genomic_DNA"/>
</dbReference>
<accession>A0A834FM11</accession>
<name>A0A834FM11_ORYME</name>
<evidence type="ECO:0000256" key="1">
    <source>
        <dbReference type="SAM" id="MobiDB-lite"/>
    </source>
</evidence>
<gene>
    <name evidence="2" type="ORF">FQA47_017427</name>
</gene>
<feature type="compositionally biased region" description="Gly residues" evidence="1">
    <location>
        <begin position="46"/>
        <end position="60"/>
    </location>
</feature>
<evidence type="ECO:0000313" key="2">
    <source>
        <dbReference type="EMBL" id="KAF6736684.1"/>
    </source>
</evidence>
<organism evidence="2 3">
    <name type="scientific">Oryzias melastigma</name>
    <name type="common">Marine medaka</name>
    <dbReference type="NCBI Taxonomy" id="30732"/>
    <lineage>
        <taxon>Eukaryota</taxon>
        <taxon>Metazoa</taxon>
        <taxon>Chordata</taxon>
        <taxon>Craniata</taxon>
        <taxon>Vertebrata</taxon>
        <taxon>Euteleostomi</taxon>
        <taxon>Actinopterygii</taxon>
        <taxon>Neopterygii</taxon>
        <taxon>Teleostei</taxon>
        <taxon>Neoteleostei</taxon>
        <taxon>Acanthomorphata</taxon>
        <taxon>Ovalentaria</taxon>
        <taxon>Atherinomorphae</taxon>
        <taxon>Beloniformes</taxon>
        <taxon>Adrianichthyidae</taxon>
        <taxon>Oryziinae</taxon>
        <taxon>Oryzias</taxon>
    </lineage>
</organism>
<dbReference type="AlphaFoldDB" id="A0A834FM11"/>
<protein>
    <submittedName>
        <fullName evidence="2">Uncharacterized protein</fullName>
    </submittedName>
</protein>
<evidence type="ECO:0000313" key="3">
    <source>
        <dbReference type="Proteomes" id="UP000646548"/>
    </source>
</evidence>
<proteinExistence type="predicted"/>
<feature type="region of interest" description="Disordered" evidence="1">
    <location>
        <begin position="44"/>
        <end position="96"/>
    </location>
</feature>
<comment type="caution">
    <text evidence="2">The sequence shown here is derived from an EMBL/GenBank/DDBJ whole genome shotgun (WGS) entry which is preliminary data.</text>
</comment>
<reference evidence="2" key="1">
    <citation type="journal article" name="BMC Genomics">
        <title>Long-read sequencing and de novo genome assembly of marine medaka (Oryzias melastigma).</title>
        <authorList>
            <person name="Liang P."/>
            <person name="Saqib H.S.A."/>
            <person name="Ni X."/>
            <person name="Shen Y."/>
        </authorList>
    </citation>
    <scope>NUCLEOTIDE SEQUENCE</scope>
    <source>
        <strain evidence="2">Bigg-433</strain>
    </source>
</reference>
<sequence length="96" mass="10293">MVSCICAMDVMEEMMRLRHGALPRAGGVRVEWVDQSYVPLLPECGDGPGPAADGGRGGGRAMRLRSTPKPSGTTQETARKGEEEKEEEDFPIGSCV</sequence>